<sequence length="204" mass="22000">MTLHYAPGTISIATAIALFDADLPFKAIKVDFGSGEQTRPAYHRINPKGRVPALETGQGILTETGALLEYVAATAPEAGLVPQSVVEAARMREVMYYLASTMHVNHAHRMRGSRWATRQESFDDMAAKVPETMAESAAHIEAHGLAGPYVLGDAFSIADPYLFVICNWLGGDGVDTSAFPRISAFMDAMNARTSVQKARAKGMI</sequence>
<evidence type="ECO:0000313" key="3">
    <source>
        <dbReference type="EMBL" id="MDU9006799.1"/>
    </source>
</evidence>
<dbReference type="SFLD" id="SFLDG01150">
    <property type="entry name" value="Main.1:_Beta-like"/>
    <property type="match status" value="1"/>
</dbReference>
<comment type="caution">
    <text evidence="3">The sequence shown here is derived from an EMBL/GenBank/DDBJ whole genome shotgun (WGS) entry which is preliminary data.</text>
</comment>
<feature type="domain" description="GST C-terminal" evidence="2">
    <location>
        <begin position="84"/>
        <end position="204"/>
    </location>
</feature>
<dbReference type="Pfam" id="PF13410">
    <property type="entry name" value="GST_C_2"/>
    <property type="match status" value="1"/>
</dbReference>
<evidence type="ECO:0000259" key="1">
    <source>
        <dbReference type="PROSITE" id="PS50404"/>
    </source>
</evidence>
<dbReference type="Gene3D" id="1.20.1050.10">
    <property type="match status" value="1"/>
</dbReference>
<dbReference type="Pfam" id="PF02798">
    <property type="entry name" value="GST_N"/>
    <property type="match status" value="1"/>
</dbReference>
<feature type="domain" description="GST N-terminal" evidence="1">
    <location>
        <begin position="1"/>
        <end position="79"/>
    </location>
</feature>
<dbReference type="SUPFAM" id="SSF52833">
    <property type="entry name" value="Thioredoxin-like"/>
    <property type="match status" value="1"/>
</dbReference>
<dbReference type="InterPro" id="IPR010987">
    <property type="entry name" value="Glutathione-S-Trfase_C-like"/>
</dbReference>
<dbReference type="PANTHER" id="PTHR44051:SF8">
    <property type="entry name" value="GLUTATHIONE S-TRANSFERASE GSTA"/>
    <property type="match status" value="1"/>
</dbReference>
<gene>
    <name evidence="3" type="ORF">QO231_23475</name>
</gene>
<dbReference type="SFLD" id="SFLDG00358">
    <property type="entry name" value="Main_(cytGST)"/>
    <property type="match status" value="1"/>
</dbReference>
<proteinExistence type="predicted"/>
<dbReference type="InterPro" id="IPR036249">
    <property type="entry name" value="Thioredoxin-like_sf"/>
</dbReference>
<dbReference type="SFLD" id="SFLDS00019">
    <property type="entry name" value="Glutathione_Transferase_(cytos"/>
    <property type="match status" value="1"/>
</dbReference>
<dbReference type="Proteomes" id="UP001255416">
    <property type="component" value="Unassembled WGS sequence"/>
</dbReference>
<dbReference type="PROSITE" id="PS50404">
    <property type="entry name" value="GST_NTER"/>
    <property type="match status" value="1"/>
</dbReference>
<dbReference type="InterPro" id="IPR040079">
    <property type="entry name" value="Glutathione_S-Trfase"/>
</dbReference>
<dbReference type="Gene3D" id="3.40.30.10">
    <property type="entry name" value="Glutaredoxin"/>
    <property type="match status" value="1"/>
</dbReference>
<dbReference type="InterPro" id="IPR004045">
    <property type="entry name" value="Glutathione_S-Trfase_N"/>
</dbReference>
<dbReference type="SUPFAM" id="SSF47616">
    <property type="entry name" value="GST C-terminal domain-like"/>
    <property type="match status" value="1"/>
</dbReference>
<dbReference type="EMBL" id="JASMWN010000031">
    <property type="protein sequence ID" value="MDU9006799.1"/>
    <property type="molecule type" value="Genomic_DNA"/>
</dbReference>
<dbReference type="RefSeq" id="WP_316782172.1">
    <property type="nucleotide sequence ID" value="NZ_JASMWN010000031.1"/>
</dbReference>
<keyword evidence="4" id="KW-1185">Reference proteome</keyword>
<dbReference type="PROSITE" id="PS50405">
    <property type="entry name" value="GST_CTER"/>
    <property type="match status" value="1"/>
</dbReference>
<dbReference type="CDD" id="cd03188">
    <property type="entry name" value="GST_C_Beta"/>
    <property type="match status" value="1"/>
</dbReference>
<evidence type="ECO:0000313" key="4">
    <source>
        <dbReference type="Proteomes" id="UP001255416"/>
    </source>
</evidence>
<accession>A0ABU3VKT4</accession>
<protein>
    <submittedName>
        <fullName evidence="3">Glutathione S-transferase</fullName>
    </submittedName>
</protein>
<dbReference type="CDD" id="cd03057">
    <property type="entry name" value="GST_N_Beta"/>
    <property type="match status" value="1"/>
</dbReference>
<dbReference type="InterPro" id="IPR036282">
    <property type="entry name" value="Glutathione-S-Trfase_C_sf"/>
</dbReference>
<evidence type="ECO:0000259" key="2">
    <source>
        <dbReference type="PROSITE" id="PS50405"/>
    </source>
</evidence>
<organism evidence="3 4">
    <name type="scientific">Sedimentitalea todarodis</name>
    <dbReference type="NCBI Taxonomy" id="1631240"/>
    <lineage>
        <taxon>Bacteria</taxon>
        <taxon>Pseudomonadati</taxon>
        <taxon>Pseudomonadota</taxon>
        <taxon>Alphaproteobacteria</taxon>
        <taxon>Rhodobacterales</taxon>
        <taxon>Paracoccaceae</taxon>
        <taxon>Sedimentitalea</taxon>
    </lineage>
</organism>
<name>A0ABU3VKT4_9RHOB</name>
<dbReference type="PANTHER" id="PTHR44051">
    <property type="entry name" value="GLUTATHIONE S-TRANSFERASE-RELATED"/>
    <property type="match status" value="1"/>
</dbReference>
<reference evidence="4" key="1">
    <citation type="submission" date="2023-05" db="EMBL/GenBank/DDBJ databases">
        <title>Sedimentitalea sp. nov. JM2-8.</title>
        <authorList>
            <person name="Huang J."/>
        </authorList>
    </citation>
    <scope>NUCLEOTIDE SEQUENCE [LARGE SCALE GENOMIC DNA]</scope>
    <source>
        <strain evidence="4">KHS03</strain>
    </source>
</reference>